<dbReference type="AlphaFoldDB" id="A0A944M8N1"/>
<dbReference type="SUPFAM" id="SSF51735">
    <property type="entry name" value="NAD(P)-binding Rossmann-fold domains"/>
    <property type="match status" value="1"/>
</dbReference>
<dbReference type="PANTHER" id="PTHR14097">
    <property type="entry name" value="OXIDOREDUCTASE HTATIP2"/>
    <property type="match status" value="1"/>
</dbReference>
<dbReference type="Proteomes" id="UP000770889">
    <property type="component" value="Unassembled WGS sequence"/>
</dbReference>
<evidence type="ECO:0008006" key="3">
    <source>
        <dbReference type="Google" id="ProtNLM"/>
    </source>
</evidence>
<evidence type="ECO:0000313" key="2">
    <source>
        <dbReference type="Proteomes" id="UP000770889"/>
    </source>
</evidence>
<dbReference type="Gene3D" id="3.40.50.720">
    <property type="entry name" value="NAD(P)-binding Rossmann-like Domain"/>
    <property type="match status" value="1"/>
</dbReference>
<sequence length="208" mass="23560">MIGSLVLKLCLDNEAVSSVTSLVRRPSGLQHNMLMEVIIDDFRHLDEDASYLKSIDVVFYCLGVYTGAVDRETFRTITVDYPAILASVLRMNNQNLRFCLLSGAGADRSERSRFMFAEDKGAIENILSNMGFTAFHTFRPGYIYPVTPRREPNFSYRLMRSLYPVFRIFCPNASIKSTELANAIVEVGLNGSEKEILENRDILKFIGH</sequence>
<reference evidence="1 2" key="1">
    <citation type="submission" date="2021-05" db="EMBL/GenBank/DDBJ databases">
        <title>Genetic and Functional Diversity in Clade A Lucinid endosymbionts from the Bahamas.</title>
        <authorList>
            <person name="Giani N.M."/>
            <person name="Engel A.S."/>
            <person name="Campbell B.J."/>
        </authorList>
    </citation>
    <scope>NUCLEOTIDE SEQUENCE [LARGE SCALE GENOMIC DNA]</scope>
    <source>
        <strain evidence="1">LUC16012Gg_MoonRockCtena</strain>
    </source>
</reference>
<dbReference type="InterPro" id="IPR036291">
    <property type="entry name" value="NAD(P)-bd_dom_sf"/>
</dbReference>
<protein>
    <recommendedName>
        <fullName evidence="3">NAD(P)-binding domain-containing protein</fullName>
    </recommendedName>
</protein>
<dbReference type="PANTHER" id="PTHR14097:SF8">
    <property type="entry name" value="NAD(P)-BINDING DOMAIN-CONTAINING PROTEIN"/>
    <property type="match status" value="1"/>
</dbReference>
<accession>A0A944M8N1</accession>
<evidence type="ECO:0000313" key="1">
    <source>
        <dbReference type="EMBL" id="MBT2989324.1"/>
    </source>
</evidence>
<name>A0A944M8N1_9GAMM</name>
<gene>
    <name evidence="1" type="ORF">KME65_10195</name>
</gene>
<organism evidence="1 2">
    <name type="scientific">Candidatus Thiodiazotropha taylori</name>
    <dbReference type="NCBI Taxonomy" id="2792791"/>
    <lineage>
        <taxon>Bacteria</taxon>
        <taxon>Pseudomonadati</taxon>
        <taxon>Pseudomonadota</taxon>
        <taxon>Gammaproteobacteria</taxon>
        <taxon>Chromatiales</taxon>
        <taxon>Sedimenticolaceae</taxon>
        <taxon>Candidatus Thiodiazotropha</taxon>
    </lineage>
</organism>
<comment type="caution">
    <text evidence="1">The sequence shown here is derived from an EMBL/GenBank/DDBJ whole genome shotgun (WGS) entry which is preliminary data.</text>
</comment>
<dbReference type="EMBL" id="JAHHGM010000008">
    <property type="protein sequence ID" value="MBT2989324.1"/>
    <property type="molecule type" value="Genomic_DNA"/>
</dbReference>
<proteinExistence type="predicted"/>